<keyword evidence="1" id="KW-0732">Signal</keyword>
<proteinExistence type="predicted"/>
<reference evidence="2 3" key="1">
    <citation type="submission" date="2014-09" db="EMBL/GenBank/DDBJ databases">
        <title>Isolation and characterization of Aurantimonas altamirensis ON-56566 from clinical sample following a dog bite.</title>
        <authorList>
            <person name="Eshaghi A."/>
            <person name="Li A."/>
            <person name="Shahinas D."/>
            <person name="Bahn P."/>
            <person name="Kus J.V."/>
            <person name="Patel S.N."/>
        </authorList>
    </citation>
    <scope>NUCLEOTIDE SEQUENCE [LARGE SCALE GENOMIC DNA]</scope>
    <source>
        <strain evidence="2 3">ON-56566</strain>
    </source>
</reference>
<dbReference type="RefSeq" id="WP_039194701.1">
    <property type="nucleotide sequence ID" value="NZ_JRFJ01000004.1"/>
</dbReference>
<accession>A0A0B1Q4X7</accession>
<comment type="caution">
    <text evidence="2">The sequence shown here is derived from an EMBL/GenBank/DDBJ whole genome shotgun (WGS) entry which is preliminary data.</text>
</comment>
<evidence type="ECO:0000256" key="1">
    <source>
        <dbReference type="SAM" id="SignalP"/>
    </source>
</evidence>
<dbReference type="Proteomes" id="UP000030826">
    <property type="component" value="Unassembled WGS sequence"/>
</dbReference>
<evidence type="ECO:0008006" key="4">
    <source>
        <dbReference type="Google" id="ProtNLM"/>
    </source>
</evidence>
<organism evidence="2 3">
    <name type="scientific">Aureimonas altamirensis</name>
    <dbReference type="NCBI Taxonomy" id="370622"/>
    <lineage>
        <taxon>Bacteria</taxon>
        <taxon>Pseudomonadati</taxon>
        <taxon>Pseudomonadota</taxon>
        <taxon>Alphaproteobacteria</taxon>
        <taxon>Hyphomicrobiales</taxon>
        <taxon>Aurantimonadaceae</taxon>
        <taxon>Aureimonas</taxon>
    </lineage>
</organism>
<gene>
    <name evidence="2" type="ORF">LA66_14955</name>
</gene>
<protein>
    <recommendedName>
        <fullName evidence="4">PRC-barrel domain-containing protein</fullName>
    </recommendedName>
</protein>
<sequence>MKKLAAATLVSFALLAGSASAQVVQVIELDDNVVVEPFQLTVGELERTAISDVAGTRLGDIREVIGTVADGPTALVVDLADSTAVVIVPLERFSVSNGTVTVDIGLEELAALPAYDRN</sequence>
<dbReference type="OrthoDB" id="7907190at2"/>
<evidence type="ECO:0000313" key="3">
    <source>
        <dbReference type="Proteomes" id="UP000030826"/>
    </source>
</evidence>
<name>A0A0B1Q4X7_9HYPH</name>
<feature type="chain" id="PRO_5002059659" description="PRC-barrel domain-containing protein" evidence="1">
    <location>
        <begin position="22"/>
        <end position="118"/>
    </location>
</feature>
<feature type="signal peptide" evidence="1">
    <location>
        <begin position="1"/>
        <end position="21"/>
    </location>
</feature>
<dbReference type="InterPro" id="IPR011033">
    <property type="entry name" value="PRC_barrel-like_sf"/>
</dbReference>
<evidence type="ECO:0000313" key="2">
    <source>
        <dbReference type="EMBL" id="KHJ53885.1"/>
    </source>
</evidence>
<dbReference type="EMBL" id="JRFJ01000004">
    <property type="protein sequence ID" value="KHJ53885.1"/>
    <property type="molecule type" value="Genomic_DNA"/>
</dbReference>
<dbReference type="AlphaFoldDB" id="A0A0B1Q4X7"/>
<dbReference type="SUPFAM" id="SSF50346">
    <property type="entry name" value="PRC-barrel domain"/>
    <property type="match status" value="1"/>
</dbReference>